<evidence type="ECO:0000256" key="7">
    <source>
        <dbReference type="ARBA" id="ARBA00023155"/>
    </source>
</evidence>
<dbReference type="InterPro" id="IPR009057">
    <property type="entry name" value="Homeodomain-like_sf"/>
</dbReference>
<evidence type="ECO:0000256" key="4">
    <source>
        <dbReference type="ARBA" id="ARBA00022833"/>
    </source>
</evidence>
<keyword evidence="9" id="KW-0539">Nucleus</keyword>
<evidence type="ECO:0000256" key="6">
    <source>
        <dbReference type="ARBA" id="ARBA00023125"/>
    </source>
</evidence>
<dbReference type="KEGG" id="crb:17875636"/>
<dbReference type="SUPFAM" id="SSF46689">
    <property type="entry name" value="Homeodomain-like"/>
    <property type="match status" value="1"/>
</dbReference>
<keyword evidence="3" id="KW-0863">Zinc-finger</keyword>
<feature type="compositionally biased region" description="Basic and acidic residues" evidence="10">
    <location>
        <begin position="24"/>
        <end position="33"/>
    </location>
</feature>
<dbReference type="PANTHER" id="PTHR31948:SF154">
    <property type="entry name" value="ZINC-FINGER HOMEODOMAIN PROTEIN 13"/>
    <property type="match status" value="1"/>
</dbReference>
<feature type="domain" description="ZF-HD dimerization-type" evidence="11">
    <location>
        <begin position="59"/>
        <end position="106"/>
    </location>
</feature>
<dbReference type="EMBL" id="KB870812">
    <property type="protein sequence ID" value="EOA13999.1"/>
    <property type="molecule type" value="Genomic_DNA"/>
</dbReference>
<dbReference type="NCBIfam" id="TIGR01565">
    <property type="entry name" value="homeo_ZF_HD"/>
    <property type="match status" value="1"/>
</dbReference>
<gene>
    <name evidence="12" type="ORF">CARUB_v10027131mg</name>
</gene>
<sequence length="210" mass="24401">MDETTKPKKQEDNKPKRRRNIKPICRESGDHVHYPPTHNKPKLKPKPSPILKVTQKPHYTKCMKNHAAGIGTTAYDGCGEFVVKTEEKDSLNCAACGCHRDFHREVVSETVLEVLKISSVQFRRIFCSPYGGGNSKVKKEEIDGEELVGRVKRLKTKFTAEQTEKMREYAEKLRWKMKAEVRNEVEEFCVEIGVNRKNFRIWMNNHKDKK</sequence>
<feature type="compositionally biased region" description="Basic and acidic residues" evidence="10">
    <location>
        <begin position="1"/>
        <end position="14"/>
    </location>
</feature>
<keyword evidence="8" id="KW-0804">Transcription</keyword>
<dbReference type="GO" id="GO:0008270">
    <property type="term" value="F:zinc ion binding"/>
    <property type="evidence" value="ECO:0007669"/>
    <property type="project" value="UniProtKB-KW"/>
</dbReference>
<dbReference type="GO" id="GO:0050793">
    <property type="term" value="P:regulation of developmental process"/>
    <property type="evidence" value="ECO:0007669"/>
    <property type="project" value="TreeGrafter"/>
</dbReference>
<dbReference type="OrthoDB" id="1884189at2759"/>
<keyword evidence="6" id="KW-0238">DNA-binding</keyword>
<evidence type="ECO:0000259" key="11">
    <source>
        <dbReference type="PROSITE" id="PS51523"/>
    </source>
</evidence>
<keyword evidence="2" id="KW-0479">Metal-binding</keyword>
<keyword evidence="7" id="KW-0371">Homeobox</keyword>
<evidence type="ECO:0000256" key="3">
    <source>
        <dbReference type="ARBA" id="ARBA00022771"/>
    </source>
</evidence>
<organism evidence="12 13">
    <name type="scientific">Capsella rubella</name>
    <dbReference type="NCBI Taxonomy" id="81985"/>
    <lineage>
        <taxon>Eukaryota</taxon>
        <taxon>Viridiplantae</taxon>
        <taxon>Streptophyta</taxon>
        <taxon>Embryophyta</taxon>
        <taxon>Tracheophyta</taxon>
        <taxon>Spermatophyta</taxon>
        <taxon>Magnoliopsida</taxon>
        <taxon>eudicotyledons</taxon>
        <taxon>Gunneridae</taxon>
        <taxon>Pentapetalae</taxon>
        <taxon>rosids</taxon>
        <taxon>malvids</taxon>
        <taxon>Brassicales</taxon>
        <taxon>Brassicaceae</taxon>
        <taxon>Camelineae</taxon>
        <taxon>Capsella</taxon>
    </lineage>
</organism>
<accession>R0GBJ6</accession>
<comment type="subcellular location">
    <subcellularLocation>
        <location evidence="1">Nucleus</location>
    </subcellularLocation>
</comment>
<dbReference type="PANTHER" id="PTHR31948">
    <property type="entry name" value="ZINC-FINGER HOMEODOMAIN PROTEIN 2"/>
    <property type="match status" value="1"/>
</dbReference>
<dbReference type="STRING" id="81985.R0GBJ6"/>
<name>R0GBJ6_9BRAS</name>
<reference evidence="13" key="1">
    <citation type="journal article" date="2013" name="Nat. Genet.">
        <title>The Capsella rubella genome and the genomic consequences of rapid mating system evolution.</title>
        <authorList>
            <person name="Slotte T."/>
            <person name="Hazzouri K.M."/>
            <person name="Agren J.A."/>
            <person name="Koenig D."/>
            <person name="Maumus F."/>
            <person name="Guo Y.L."/>
            <person name="Steige K."/>
            <person name="Platts A.E."/>
            <person name="Escobar J.S."/>
            <person name="Newman L.K."/>
            <person name="Wang W."/>
            <person name="Mandakova T."/>
            <person name="Vello E."/>
            <person name="Smith L.M."/>
            <person name="Henz S.R."/>
            <person name="Steffen J."/>
            <person name="Takuno S."/>
            <person name="Brandvain Y."/>
            <person name="Coop G."/>
            <person name="Andolfatto P."/>
            <person name="Hu T.T."/>
            <person name="Blanchette M."/>
            <person name="Clark R.M."/>
            <person name="Quesneville H."/>
            <person name="Nordborg M."/>
            <person name="Gaut B.S."/>
            <person name="Lysak M.A."/>
            <person name="Jenkins J."/>
            <person name="Grimwood J."/>
            <person name="Chapman J."/>
            <person name="Prochnik S."/>
            <person name="Shu S."/>
            <person name="Rokhsar D."/>
            <person name="Schmutz J."/>
            <person name="Weigel D."/>
            <person name="Wright S.I."/>
        </authorList>
    </citation>
    <scope>NUCLEOTIDE SEQUENCE [LARGE SCALE GENOMIC DNA]</scope>
    <source>
        <strain evidence="13">cv. Monte Gargano</strain>
    </source>
</reference>
<protein>
    <recommendedName>
        <fullName evidence="11">ZF-HD dimerization-type domain-containing protein</fullName>
    </recommendedName>
</protein>
<dbReference type="InterPro" id="IPR006456">
    <property type="entry name" value="ZF_HD_homeobox_Cys/His_dimer"/>
</dbReference>
<dbReference type="InterPro" id="IPR006455">
    <property type="entry name" value="Homeodomain_ZF_HD"/>
</dbReference>
<dbReference type="AlphaFoldDB" id="R0GBJ6"/>
<proteinExistence type="predicted"/>
<evidence type="ECO:0000256" key="1">
    <source>
        <dbReference type="ARBA" id="ARBA00004123"/>
    </source>
</evidence>
<evidence type="ECO:0000256" key="10">
    <source>
        <dbReference type="SAM" id="MobiDB-lite"/>
    </source>
</evidence>
<keyword evidence="5" id="KW-0805">Transcription regulation</keyword>
<dbReference type="eggNOG" id="ENOG502RZ78">
    <property type="taxonomic scope" value="Eukaryota"/>
</dbReference>
<evidence type="ECO:0000256" key="8">
    <source>
        <dbReference type="ARBA" id="ARBA00023163"/>
    </source>
</evidence>
<evidence type="ECO:0000256" key="5">
    <source>
        <dbReference type="ARBA" id="ARBA00023015"/>
    </source>
</evidence>
<evidence type="ECO:0000313" key="12">
    <source>
        <dbReference type="EMBL" id="EOA13999.1"/>
    </source>
</evidence>
<evidence type="ECO:0000256" key="2">
    <source>
        <dbReference type="ARBA" id="ARBA00022723"/>
    </source>
</evidence>
<feature type="region of interest" description="Disordered" evidence="10">
    <location>
        <begin position="1"/>
        <end position="47"/>
    </location>
</feature>
<keyword evidence="13" id="KW-1185">Reference proteome</keyword>
<dbReference type="Gene3D" id="1.10.10.60">
    <property type="entry name" value="Homeodomain-like"/>
    <property type="match status" value="1"/>
</dbReference>
<dbReference type="GO" id="GO:0003700">
    <property type="term" value="F:DNA-binding transcription factor activity"/>
    <property type="evidence" value="ECO:0007669"/>
    <property type="project" value="TreeGrafter"/>
</dbReference>
<dbReference type="GO" id="GO:0000976">
    <property type="term" value="F:transcription cis-regulatory region binding"/>
    <property type="evidence" value="ECO:0007669"/>
    <property type="project" value="TreeGrafter"/>
</dbReference>
<dbReference type="GO" id="GO:0005634">
    <property type="term" value="C:nucleus"/>
    <property type="evidence" value="ECO:0007669"/>
    <property type="project" value="UniProtKB-SubCell"/>
</dbReference>
<dbReference type="NCBIfam" id="TIGR01566">
    <property type="entry name" value="ZF_HD_prot_N"/>
    <property type="match status" value="1"/>
</dbReference>
<keyword evidence="4" id="KW-0862">Zinc</keyword>
<dbReference type="Pfam" id="PF04770">
    <property type="entry name" value="ZF-HD_dimer"/>
    <property type="match status" value="1"/>
</dbReference>
<evidence type="ECO:0000313" key="13">
    <source>
        <dbReference type="Proteomes" id="UP000029121"/>
    </source>
</evidence>
<dbReference type="Proteomes" id="UP000029121">
    <property type="component" value="Unassembled WGS sequence"/>
</dbReference>
<dbReference type="PROSITE" id="PS51523">
    <property type="entry name" value="ZF_HD_DIMER"/>
    <property type="match status" value="1"/>
</dbReference>
<evidence type="ECO:0000256" key="9">
    <source>
        <dbReference type="ARBA" id="ARBA00023242"/>
    </source>
</evidence>